<name>A0A8K0UH25_9AGAR</name>
<organism evidence="1 2">
    <name type="scientific">Cristinia sonorae</name>
    <dbReference type="NCBI Taxonomy" id="1940300"/>
    <lineage>
        <taxon>Eukaryota</taxon>
        <taxon>Fungi</taxon>
        <taxon>Dikarya</taxon>
        <taxon>Basidiomycota</taxon>
        <taxon>Agaricomycotina</taxon>
        <taxon>Agaricomycetes</taxon>
        <taxon>Agaricomycetidae</taxon>
        <taxon>Agaricales</taxon>
        <taxon>Pleurotineae</taxon>
        <taxon>Stephanosporaceae</taxon>
        <taxon>Cristinia</taxon>
    </lineage>
</organism>
<accession>A0A8K0UH25</accession>
<evidence type="ECO:0000313" key="1">
    <source>
        <dbReference type="EMBL" id="KAH8091656.1"/>
    </source>
</evidence>
<reference evidence="1" key="1">
    <citation type="journal article" date="2021" name="New Phytol.">
        <title>Evolutionary innovations through gain and loss of genes in the ectomycorrhizal Boletales.</title>
        <authorList>
            <person name="Wu G."/>
            <person name="Miyauchi S."/>
            <person name="Morin E."/>
            <person name="Kuo A."/>
            <person name="Drula E."/>
            <person name="Varga T."/>
            <person name="Kohler A."/>
            <person name="Feng B."/>
            <person name="Cao Y."/>
            <person name="Lipzen A."/>
            <person name="Daum C."/>
            <person name="Hundley H."/>
            <person name="Pangilinan J."/>
            <person name="Johnson J."/>
            <person name="Barry K."/>
            <person name="LaButti K."/>
            <person name="Ng V."/>
            <person name="Ahrendt S."/>
            <person name="Min B."/>
            <person name="Choi I.G."/>
            <person name="Park H."/>
            <person name="Plett J.M."/>
            <person name="Magnuson J."/>
            <person name="Spatafora J.W."/>
            <person name="Nagy L.G."/>
            <person name="Henrissat B."/>
            <person name="Grigoriev I.V."/>
            <person name="Yang Z.L."/>
            <person name="Xu J."/>
            <person name="Martin F.M."/>
        </authorList>
    </citation>
    <scope>NUCLEOTIDE SEQUENCE</scope>
    <source>
        <strain evidence="1">KKN 215</strain>
    </source>
</reference>
<dbReference type="AlphaFoldDB" id="A0A8K0UH25"/>
<keyword evidence="2" id="KW-1185">Reference proteome</keyword>
<protein>
    <submittedName>
        <fullName evidence="1">Uncharacterized protein</fullName>
    </submittedName>
</protein>
<gene>
    <name evidence="1" type="ORF">BXZ70DRAFT_952712</name>
</gene>
<comment type="caution">
    <text evidence="1">The sequence shown here is derived from an EMBL/GenBank/DDBJ whole genome shotgun (WGS) entry which is preliminary data.</text>
</comment>
<proteinExistence type="predicted"/>
<evidence type="ECO:0000313" key="2">
    <source>
        <dbReference type="Proteomes" id="UP000813824"/>
    </source>
</evidence>
<dbReference type="EMBL" id="JAEVFJ010000035">
    <property type="protein sequence ID" value="KAH8091656.1"/>
    <property type="molecule type" value="Genomic_DNA"/>
</dbReference>
<sequence>MNFAYLRAGYCPPGSTTLHPEELYNRIIAYQTQNDSTGEITIPAPDATGSTTANGTFWSPSVEDPMFPKPFDVVISDLKVSGRGGPAQFGGYPRPENDWQGPILRGKLGLEGGGHCGIISAAGKIEMRPLWRKEDPGNEGEVMELFEGEFSFRTKFNSLYSKKGFGRGESVKLAFWAVRSLA</sequence>
<dbReference type="OrthoDB" id="3256283at2759"/>
<dbReference type="Proteomes" id="UP000813824">
    <property type="component" value="Unassembled WGS sequence"/>
</dbReference>